<dbReference type="STRING" id="870435.A0A0C3IA12"/>
<dbReference type="Pfam" id="PF14223">
    <property type="entry name" value="Retrotran_gag_2"/>
    <property type="match status" value="1"/>
</dbReference>
<keyword evidence="2" id="KW-1185">Reference proteome</keyword>
<proteinExistence type="predicted"/>
<sequence>MSTSKSCDGYPKIPKLEALGKNWPLWKSRLETLLRGRNLLGYLHGTKAMPINPRVGNLPTWIPTTIAEMAEMADYDADLEEWMQKDALIQEHVTASIPDSLYMCLISKSSAYKYYKTLKGQFQDCPLVVAVELRCQLGEMKLKDRGDACAHLDKMITIHEELATAG</sequence>
<evidence type="ECO:0008006" key="3">
    <source>
        <dbReference type="Google" id="ProtNLM"/>
    </source>
</evidence>
<dbReference type="Proteomes" id="UP000054217">
    <property type="component" value="Unassembled WGS sequence"/>
</dbReference>
<evidence type="ECO:0000313" key="1">
    <source>
        <dbReference type="EMBL" id="KIN93922.1"/>
    </source>
</evidence>
<organism evidence="1 2">
    <name type="scientific">Pisolithus tinctorius Marx 270</name>
    <dbReference type="NCBI Taxonomy" id="870435"/>
    <lineage>
        <taxon>Eukaryota</taxon>
        <taxon>Fungi</taxon>
        <taxon>Dikarya</taxon>
        <taxon>Basidiomycota</taxon>
        <taxon>Agaricomycotina</taxon>
        <taxon>Agaricomycetes</taxon>
        <taxon>Agaricomycetidae</taxon>
        <taxon>Boletales</taxon>
        <taxon>Sclerodermatineae</taxon>
        <taxon>Pisolithaceae</taxon>
        <taxon>Pisolithus</taxon>
    </lineage>
</organism>
<protein>
    <recommendedName>
        <fullName evidence="3">Retrotransposon Copia-like N-terminal domain-containing protein</fullName>
    </recommendedName>
</protein>
<reference evidence="1 2" key="1">
    <citation type="submission" date="2014-04" db="EMBL/GenBank/DDBJ databases">
        <authorList>
            <consortium name="DOE Joint Genome Institute"/>
            <person name="Kuo A."/>
            <person name="Kohler A."/>
            <person name="Costa M.D."/>
            <person name="Nagy L.G."/>
            <person name="Floudas D."/>
            <person name="Copeland A."/>
            <person name="Barry K.W."/>
            <person name="Cichocki N."/>
            <person name="Veneault-Fourrey C."/>
            <person name="LaButti K."/>
            <person name="Lindquist E.A."/>
            <person name="Lipzen A."/>
            <person name="Lundell T."/>
            <person name="Morin E."/>
            <person name="Murat C."/>
            <person name="Sun H."/>
            <person name="Tunlid A."/>
            <person name="Henrissat B."/>
            <person name="Grigoriev I.V."/>
            <person name="Hibbett D.S."/>
            <person name="Martin F."/>
            <person name="Nordberg H.P."/>
            <person name="Cantor M.N."/>
            <person name="Hua S.X."/>
        </authorList>
    </citation>
    <scope>NUCLEOTIDE SEQUENCE [LARGE SCALE GENOMIC DNA]</scope>
    <source>
        <strain evidence="1 2">Marx 270</strain>
    </source>
</reference>
<evidence type="ECO:0000313" key="2">
    <source>
        <dbReference type="Proteomes" id="UP000054217"/>
    </source>
</evidence>
<reference evidence="2" key="2">
    <citation type="submission" date="2015-01" db="EMBL/GenBank/DDBJ databases">
        <title>Evolutionary Origins and Diversification of the Mycorrhizal Mutualists.</title>
        <authorList>
            <consortium name="DOE Joint Genome Institute"/>
            <consortium name="Mycorrhizal Genomics Consortium"/>
            <person name="Kohler A."/>
            <person name="Kuo A."/>
            <person name="Nagy L.G."/>
            <person name="Floudas D."/>
            <person name="Copeland A."/>
            <person name="Barry K.W."/>
            <person name="Cichocki N."/>
            <person name="Veneault-Fourrey C."/>
            <person name="LaButti K."/>
            <person name="Lindquist E.A."/>
            <person name="Lipzen A."/>
            <person name="Lundell T."/>
            <person name="Morin E."/>
            <person name="Murat C."/>
            <person name="Riley R."/>
            <person name="Ohm R."/>
            <person name="Sun H."/>
            <person name="Tunlid A."/>
            <person name="Henrissat B."/>
            <person name="Grigoriev I.V."/>
            <person name="Hibbett D.S."/>
            <person name="Martin F."/>
        </authorList>
    </citation>
    <scope>NUCLEOTIDE SEQUENCE [LARGE SCALE GENOMIC DNA]</scope>
    <source>
        <strain evidence="2">Marx 270</strain>
    </source>
</reference>
<accession>A0A0C3IA12</accession>
<dbReference type="InParanoid" id="A0A0C3IA12"/>
<name>A0A0C3IA12_PISTI</name>
<dbReference type="OrthoDB" id="2679075at2759"/>
<dbReference type="AlphaFoldDB" id="A0A0C3IA12"/>
<dbReference type="EMBL" id="KN832125">
    <property type="protein sequence ID" value="KIN93922.1"/>
    <property type="molecule type" value="Genomic_DNA"/>
</dbReference>
<dbReference type="HOGENOM" id="CLU_078575_3_0_1"/>
<gene>
    <name evidence="1" type="ORF">M404DRAFT_169775</name>
</gene>